<keyword evidence="3" id="KW-1185">Reference proteome</keyword>
<dbReference type="OrthoDB" id="2959034at2759"/>
<dbReference type="RefSeq" id="XP_007769155.1">
    <property type="nucleotide sequence ID" value="XM_007770965.1"/>
</dbReference>
<evidence type="ECO:0008006" key="4">
    <source>
        <dbReference type="Google" id="ProtNLM"/>
    </source>
</evidence>
<dbReference type="AlphaFoldDB" id="A0A5M3MM78"/>
<reference evidence="3" key="1">
    <citation type="journal article" date="2012" name="Science">
        <title>The Paleozoic origin of enzymatic lignin decomposition reconstructed from 31 fungal genomes.</title>
        <authorList>
            <person name="Floudas D."/>
            <person name="Binder M."/>
            <person name="Riley R."/>
            <person name="Barry K."/>
            <person name="Blanchette R.A."/>
            <person name="Henrissat B."/>
            <person name="Martinez A.T."/>
            <person name="Otillar R."/>
            <person name="Spatafora J.W."/>
            <person name="Yadav J.S."/>
            <person name="Aerts A."/>
            <person name="Benoit I."/>
            <person name="Boyd A."/>
            <person name="Carlson A."/>
            <person name="Copeland A."/>
            <person name="Coutinho P.M."/>
            <person name="de Vries R.P."/>
            <person name="Ferreira P."/>
            <person name="Findley K."/>
            <person name="Foster B."/>
            <person name="Gaskell J."/>
            <person name="Glotzer D."/>
            <person name="Gorecki P."/>
            <person name="Heitman J."/>
            <person name="Hesse C."/>
            <person name="Hori C."/>
            <person name="Igarashi K."/>
            <person name="Jurgens J.A."/>
            <person name="Kallen N."/>
            <person name="Kersten P."/>
            <person name="Kohler A."/>
            <person name="Kuees U."/>
            <person name="Kumar T.K.A."/>
            <person name="Kuo A."/>
            <person name="LaButti K."/>
            <person name="Larrondo L.F."/>
            <person name="Lindquist E."/>
            <person name="Ling A."/>
            <person name="Lombard V."/>
            <person name="Lucas S."/>
            <person name="Lundell T."/>
            <person name="Martin R."/>
            <person name="McLaughlin D.J."/>
            <person name="Morgenstern I."/>
            <person name="Morin E."/>
            <person name="Murat C."/>
            <person name="Nagy L.G."/>
            <person name="Nolan M."/>
            <person name="Ohm R.A."/>
            <person name="Patyshakuliyeva A."/>
            <person name="Rokas A."/>
            <person name="Ruiz-Duenas F.J."/>
            <person name="Sabat G."/>
            <person name="Salamov A."/>
            <person name="Samejima M."/>
            <person name="Schmutz J."/>
            <person name="Slot J.C."/>
            <person name="St John F."/>
            <person name="Stenlid J."/>
            <person name="Sun H."/>
            <person name="Sun S."/>
            <person name="Syed K."/>
            <person name="Tsang A."/>
            <person name="Wiebenga A."/>
            <person name="Young D."/>
            <person name="Pisabarro A."/>
            <person name="Eastwood D.C."/>
            <person name="Martin F."/>
            <person name="Cullen D."/>
            <person name="Grigoriev I.V."/>
            <person name="Hibbett D.S."/>
        </authorList>
    </citation>
    <scope>NUCLEOTIDE SEQUENCE [LARGE SCALE GENOMIC DNA]</scope>
    <source>
        <strain evidence="3">RWD-64-598 SS2</strain>
    </source>
</reference>
<dbReference type="EMBL" id="JH711579">
    <property type="protein sequence ID" value="EIW80130.1"/>
    <property type="molecule type" value="Genomic_DNA"/>
</dbReference>
<evidence type="ECO:0000313" key="2">
    <source>
        <dbReference type="EMBL" id="EIW80130.1"/>
    </source>
</evidence>
<evidence type="ECO:0000313" key="3">
    <source>
        <dbReference type="Proteomes" id="UP000053558"/>
    </source>
</evidence>
<feature type="compositionally biased region" description="Polar residues" evidence="1">
    <location>
        <begin position="332"/>
        <end position="354"/>
    </location>
</feature>
<accession>A0A5M3MM78</accession>
<dbReference type="GeneID" id="19210433"/>
<comment type="caution">
    <text evidence="2">The sequence shown here is derived from an EMBL/GenBank/DDBJ whole genome shotgun (WGS) entry which is preliminary data.</text>
</comment>
<dbReference type="OMA" id="KEACASN"/>
<dbReference type="KEGG" id="cput:CONPUDRAFT_82499"/>
<evidence type="ECO:0000256" key="1">
    <source>
        <dbReference type="SAM" id="MobiDB-lite"/>
    </source>
</evidence>
<name>A0A5M3MM78_CONPW</name>
<sequence>MVVKDEFLTPDAEDAPPAYDVVAGSRPNEPRDEKHQPQSSSSSSAAGGPSRFAVPPKVKSKPSTSWLSAFPFTTSRTTKHVRQTTLSLVRDLVVDSHAHTSEPPPATAILASCADACASNKLDLSSVLQEPSIEGHTPMYWAIVNGRERELLAALLLHTPSLTPACVADIRLACLAVSNQALFQALRLRAGPFHGLIPWTTFGSHSGADSLILGPLAPDQINIEEVEGESAFVATFSIKLWHKRMRIGGRAGVEFIARGRIWSLMFFATPPTPHLATSQTTGPWQVALSLLEHSPATPVDSRLVIEPFRKPSSKPSTPTSPNPPSSDRKTPPSESDSPAPTSRPSSGLSLQMPTLSVPGSLGGGKGKQKSKALKPVEVRMNTSGDYRLAYRSSSILGTALDTTASALLSGTAGSWRAPAMDYWYDEGACMNAVIQPFAIGESGGLMYEDSPYLAADGTLHARLEARLSKSTDSDCVIC</sequence>
<organism evidence="2 3">
    <name type="scientific">Coniophora puteana (strain RWD-64-598)</name>
    <name type="common">Brown rot fungus</name>
    <dbReference type="NCBI Taxonomy" id="741705"/>
    <lineage>
        <taxon>Eukaryota</taxon>
        <taxon>Fungi</taxon>
        <taxon>Dikarya</taxon>
        <taxon>Basidiomycota</taxon>
        <taxon>Agaricomycotina</taxon>
        <taxon>Agaricomycetes</taxon>
        <taxon>Agaricomycetidae</taxon>
        <taxon>Boletales</taxon>
        <taxon>Coniophorineae</taxon>
        <taxon>Coniophoraceae</taxon>
        <taxon>Coniophora</taxon>
    </lineage>
</organism>
<dbReference type="Proteomes" id="UP000053558">
    <property type="component" value="Unassembled WGS sequence"/>
</dbReference>
<proteinExistence type="predicted"/>
<feature type="region of interest" description="Disordered" evidence="1">
    <location>
        <begin position="308"/>
        <end position="376"/>
    </location>
</feature>
<gene>
    <name evidence="2" type="ORF">CONPUDRAFT_82499</name>
</gene>
<feature type="compositionally biased region" description="Low complexity" evidence="1">
    <location>
        <begin position="37"/>
        <end position="50"/>
    </location>
</feature>
<protein>
    <recommendedName>
        <fullName evidence="4">Ankyrin</fullName>
    </recommendedName>
</protein>
<feature type="region of interest" description="Disordered" evidence="1">
    <location>
        <begin position="1"/>
        <end position="64"/>
    </location>
</feature>